<keyword evidence="4 7" id="KW-0808">Transferase</keyword>
<evidence type="ECO:0000313" key="9">
    <source>
        <dbReference type="Proteomes" id="UP000003477"/>
    </source>
</evidence>
<dbReference type="SUPFAM" id="SSF53335">
    <property type="entry name" value="S-adenosyl-L-methionine-dependent methyltransferases"/>
    <property type="match status" value="1"/>
</dbReference>
<dbReference type="NCBIfam" id="TIGR00091">
    <property type="entry name" value="tRNA (guanosine(46)-N7)-methyltransferase TrmB"/>
    <property type="match status" value="1"/>
</dbReference>
<dbReference type="RefSeq" id="WP_007305406.1">
    <property type="nucleotide sequence ID" value="NZ_AESD01000362.1"/>
</dbReference>
<dbReference type="GO" id="GO:0008176">
    <property type="term" value="F:tRNA (guanine(46)-N7)-methyltransferase activity"/>
    <property type="evidence" value="ECO:0007669"/>
    <property type="project" value="UniProtKB-UniRule"/>
</dbReference>
<dbReference type="PANTHER" id="PTHR23417">
    <property type="entry name" value="3-DEOXY-D-MANNO-OCTULOSONIC-ACID TRANSFERASE/TRNA GUANINE-N 7 - -METHYLTRANSFERASE"/>
    <property type="match status" value="1"/>
</dbReference>
<sequence>MARVRVRQHVNPLSRKYRQPLILPEWDKIYSCPDRPLHLDIGCARGKFLLKMAPLYPEMNFLGIEIREPLVIEANEQRDHLQLSNLHFLFCNINLYIEQILESFPPQVLHCVTIQFPDPWFKRNHLKRRVVQPALVKAIATHLVSDGSVFLQSDVKDVAQEMADNFLANTCFQKQHLETWLTENPFPIATEREIATLNKNQPVYRVSLQLNAAD</sequence>
<keyword evidence="5 7" id="KW-0949">S-adenosyl-L-methionine</keyword>
<comment type="catalytic activity">
    <reaction evidence="1 7">
        <text>guanosine(46) in tRNA + S-adenosyl-L-methionine = N(7)-methylguanosine(46) in tRNA + S-adenosyl-L-homocysteine</text>
        <dbReference type="Rhea" id="RHEA:42708"/>
        <dbReference type="Rhea" id="RHEA-COMP:10188"/>
        <dbReference type="Rhea" id="RHEA-COMP:10189"/>
        <dbReference type="ChEBI" id="CHEBI:57856"/>
        <dbReference type="ChEBI" id="CHEBI:59789"/>
        <dbReference type="ChEBI" id="CHEBI:74269"/>
        <dbReference type="ChEBI" id="CHEBI:74480"/>
        <dbReference type="EC" id="2.1.1.33"/>
    </reaction>
</comment>
<keyword evidence="3 7" id="KW-0489">Methyltransferase</keyword>
<evidence type="ECO:0000313" key="8">
    <source>
        <dbReference type="EMBL" id="EHJ12883.1"/>
    </source>
</evidence>
<feature type="binding site" evidence="7">
    <location>
        <position position="92"/>
    </location>
    <ligand>
        <name>S-adenosyl-L-methionine</name>
        <dbReference type="ChEBI" id="CHEBI:59789"/>
    </ligand>
</feature>
<dbReference type="GeneID" id="88766100"/>
<dbReference type="InterPro" id="IPR055361">
    <property type="entry name" value="tRNA_methyltr_TrmB_bact"/>
</dbReference>
<dbReference type="PATRIC" id="fig|423471.3.peg.2277"/>
<dbReference type="Pfam" id="PF02390">
    <property type="entry name" value="Methyltransf_4"/>
    <property type="match status" value="1"/>
</dbReference>
<name>G5J4K3_CROWT</name>
<accession>G5J4K3</accession>
<evidence type="ECO:0000256" key="1">
    <source>
        <dbReference type="ARBA" id="ARBA00000142"/>
    </source>
</evidence>
<keyword evidence="6 7" id="KW-0819">tRNA processing</keyword>
<dbReference type="CDD" id="cd02440">
    <property type="entry name" value="AdoMet_MTases"/>
    <property type="match status" value="1"/>
</dbReference>
<dbReference type="EMBL" id="AESD01000362">
    <property type="protein sequence ID" value="EHJ12883.1"/>
    <property type="molecule type" value="Genomic_DNA"/>
</dbReference>
<dbReference type="UniPathway" id="UPA00989"/>
<comment type="caution">
    <text evidence="8">The sequence shown here is derived from an EMBL/GenBank/DDBJ whole genome shotgun (WGS) entry which is preliminary data.</text>
</comment>
<evidence type="ECO:0000256" key="5">
    <source>
        <dbReference type="ARBA" id="ARBA00022691"/>
    </source>
</evidence>
<feature type="binding site" evidence="7">
    <location>
        <position position="154"/>
    </location>
    <ligand>
        <name>substrate</name>
    </ligand>
</feature>
<evidence type="ECO:0000256" key="4">
    <source>
        <dbReference type="ARBA" id="ARBA00022679"/>
    </source>
</evidence>
<dbReference type="Proteomes" id="UP000003477">
    <property type="component" value="Unassembled WGS sequence"/>
</dbReference>
<dbReference type="InterPro" id="IPR029063">
    <property type="entry name" value="SAM-dependent_MTases_sf"/>
</dbReference>
<dbReference type="PROSITE" id="PS51625">
    <property type="entry name" value="SAM_MT_TRMB"/>
    <property type="match status" value="1"/>
</dbReference>
<dbReference type="EC" id="2.1.1.33" evidence="7"/>
<evidence type="ECO:0000256" key="2">
    <source>
        <dbReference type="ARBA" id="ARBA00003015"/>
    </source>
</evidence>
<proteinExistence type="inferred from homology"/>
<reference evidence="8 9" key="1">
    <citation type="journal article" date="2011" name="Front. Microbiol.">
        <title>Two Strains of Crocosphaera watsonii with Highly Conserved Genomes are Distinguished by Strain-Specific Features.</title>
        <authorList>
            <person name="Bench S.R."/>
            <person name="Ilikchyan I.N."/>
            <person name="Tripp H.J."/>
            <person name="Zehr J.P."/>
        </authorList>
    </citation>
    <scope>NUCLEOTIDE SEQUENCE [LARGE SCALE GENOMIC DNA]</scope>
    <source>
        <strain evidence="8 9">WH 0003</strain>
    </source>
</reference>
<organism evidence="8 9">
    <name type="scientific">Crocosphaera watsonii WH 0003</name>
    <dbReference type="NCBI Taxonomy" id="423471"/>
    <lineage>
        <taxon>Bacteria</taxon>
        <taxon>Bacillati</taxon>
        <taxon>Cyanobacteriota</taxon>
        <taxon>Cyanophyceae</taxon>
        <taxon>Oscillatoriophycideae</taxon>
        <taxon>Chroococcales</taxon>
        <taxon>Aphanothecaceae</taxon>
        <taxon>Crocosphaera</taxon>
    </lineage>
</organism>
<feature type="binding site" evidence="7">
    <location>
        <position position="65"/>
    </location>
    <ligand>
        <name>S-adenosyl-L-methionine</name>
        <dbReference type="ChEBI" id="CHEBI:59789"/>
    </ligand>
</feature>
<dbReference type="InterPro" id="IPR003358">
    <property type="entry name" value="tRNA_(Gua-N-7)_MeTrfase_Trmb"/>
</dbReference>
<feature type="binding site" evidence="7">
    <location>
        <position position="40"/>
    </location>
    <ligand>
        <name>S-adenosyl-L-methionine</name>
        <dbReference type="ChEBI" id="CHEBI:59789"/>
    </ligand>
</feature>
<comment type="function">
    <text evidence="2 7">Catalyzes the formation of N(7)-methylguanine at position 46 (m7G46) in tRNA.</text>
</comment>
<dbReference type="GO" id="GO:0043527">
    <property type="term" value="C:tRNA methyltransferase complex"/>
    <property type="evidence" value="ECO:0007669"/>
    <property type="project" value="TreeGrafter"/>
</dbReference>
<comment type="pathway">
    <text evidence="7">tRNA modification; N(7)-methylguanine-tRNA biosynthesis.</text>
</comment>
<feature type="binding site" evidence="7">
    <location>
        <position position="118"/>
    </location>
    <ligand>
        <name>S-adenosyl-L-methionine</name>
        <dbReference type="ChEBI" id="CHEBI:59789"/>
    </ligand>
</feature>
<dbReference type="AlphaFoldDB" id="G5J4K3"/>
<comment type="similarity">
    <text evidence="7">Belongs to the class I-like SAM-binding methyltransferase superfamily. TrmB family.</text>
</comment>
<dbReference type="Gene3D" id="3.40.50.150">
    <property type="entry name" value="Vaccinia Virus protein VP39"/>
    <property type="match status" value="1"/>
</dbReference>
<evidence type="ECO:0000256" key="3">
    <source>
        <dbReference type="ARBA" id="ARBA00022603"/>
    </source>
</evidence>
<comment type="caution">
    <text evidence="7">Lacks conserved residue(s) required for the propagation of feature annotation.</text>
</comment>
<dbReference type="PANTHER" id="PTHR23417:SF21">
    <property type="entry name" value="TRNA (GUANINE-N(7)-)-METHYLTRANSFERASE"/>
    <property type="match status" value="1"/>
</dbReference>
<dbReference type="HAMAP" id="MF_01057">
    <property type="entry name" value="tRNA_methyltr_TrmB"/>
    <property type="match status" value="1"/>
</dbReference>
<gene>
    <name evidence="7" type="primary">trmB</name>
    <name evidence="8" type="ORF">CWATWH0003_2424</name>
</gene>
<protein>
    <recommendedName>
        <fullName evidence="7">tRNA (guanine-N(7)-)-methyltransferase</fullName>
        <ecNumber evidence="7">2.1.1.33</ecNumber>
    </recommendedName>
    <alternativeName>
        <fullName evidence="7">tRNA (guanine(46)-N(7))-methyltransferase</fullName>
    </alternativeName>
    <alternativeName>
        <fullName evidence="7">tRNA(m7G46)-methyltransferase</fullName>
    </alternativeName>
</protein>
<evidence type="ECO:0000256" key="6">
    <source>
        <dbReference type="ARBA" id="ARBA00022694"/>
    </source>
</evidence>
<evidence type="ECO:0000256" key="7">
    <source>
        <dbReference type="HAMAP-Rule" id="MF_01057"/>
    </source>
</evidence>
<feature type="binding site" evidence="7">
    <location>
        <position position="122"/>
    </location>
    <ligand>
        <name>substrate</name>
    </ligand>
</feature>